<comment type="similarity">
    <text evidence="1">Belongs to the glyoxalase I family.</text>
</comment>
<sequence>MAFQATMWRACLLSRQLINPAARLHGVNPAASSWMVKRPYAISVDRLDHFVLTVKSIDVTVDFYTRVLGMRVDTFKGGRKALHFGQQKVNLHEHGNEFDPKAHAPMPGSADVCLITSHSAEEVLEHLKTCDVAVEEGPVQRTGALGPILSVYFRDPDNNLIEVSSYTEQSTT</sequence>
<reference evidence="4" key="1">
    <citation type="submission" date="2022-01" db="EMBL/GenBank/DDBJ databases">
        <authorList>
            <person name="Braso-Vives M."/>
        </authorList>
    </citation>
    <scope>NUCLEOTIDE SEQUENCE</scope>
</reference>
<dbReference type="PROSITE" id="PS51819">
    <property type="entry name" value="VOC"/>
    <property type="match status" value="1"/>
</dbReference>
<dbReference type="InterPro" id="IPR050383">
    <property type="entry name" value="GlyoxalaseI/FosfomycinResist"/>
</dbReference>
<name>A0A8K0A078_BRALA</name>
<dbReference type="CDD" id="cd07253">
    <property type="entry name" value="GLOD5"/>
    <property type="match status" value="1"/>
</dbReference>
<protein>
    <recommendedName>
        <fullName evidence="2">Glyoxalase domain-containing protein 5</fullName>
    </recommendedName>
</protein>
<evidence type="ECO:0000256" key="2">
    <source>
        <dbReference type="ARBA" id="ARBA00040140"/>
    </source>
</evidence>
<dbReference type="PANTHER" id="PTHR21366">
    <property type="entry name" value="GLYOXALASE FAMILY PROTEIN"/>
    <property type="match status" value="1"/>
</dbReference>
<dbReference type="SUPFAM" id="SSF54593">
    <property type="entry name" value="Glyoxalase/Bleomycin resistance protein/Dihydroxybiphenyl dioxygenase"/>
    <property type="match status" value="1"/>
</dbReference>
<dbReference type="InterPro" id="IPR004360">
    <property type="entry name" value="Glyas_Fos-R_dOase_dom"/>
</dbReference>
<feature type="domain" description="VOC" evidence="3">
    <location>
        <begin position="46"/>
        <end position="166"/>
    </location>
</feature>
<accession>A0A8K0A078</accession>
<dbReference type="OrthoDB" id="5371818at2759"/>
<dbReference type="PANTHER" id="PTHR21366:SF14">
    <property type="entry name" value="GLYOXALASE DOMAIN-CONTAINING PROTEIN 5"/>
    <property type="match status" value="1"/>
</dbReference>
<evidence type="ECO:0000313" key="4">
    <source>
        <dbReference type="EMBL" id="CAH1265563.1"/>
    </source>
</evidence>
<evidence type="ECO:0000313" key="5">
    <source>
        <dbReference type="Proteomes" id="UP000838412"/>
    </source>
</evidence>
<dbReference type="Proteomes" id="UP000838412">
    <property type="component" value="Chromosome 5"/>
</dbReference>
<keyword evidence="5" id="KW-1185">Reference proteome</keyword>
<evidence type="ECO:0000256" key="1">
    <source>
        <dbReference type="ARBA" id="ARBA00010363"/>
    </source>
</evidence>
<dbReference type="AlphaFoldDB" id="A0A8K0A078"/>
<proteinExistence type="inferred from homology"/>
<dbReference type="EMBL" id="OV696690">
    <property type="protein sequence ID" value="CAH1265563.1"/>
    <property type="molecule type" value="Genomic_DNA"/>
</dbReference>
<dbReference type="Gene3D" id="3.10.180.10">
    <property type="entry name" value="2,3-Dihydroxybiphenyl 1,2-Dioxygenase, domain 1"/>
    <property type="match status" value="1"/>
</dbReference>
<dbReference type="InterPro" id="IPR029068">
    <property type="entry name" value="Glyas_Bleomycin-R_OHBP_Dase"/>
</dbReference>
<dbReference type="Pfam" id="PF00903">
    <property type="entry name" value="Glyoxalase"/>
    <property type="match status" value="1"/>
</dbReference>
<evidence type="ECO:0000259" key="3">
    <source>
        <dbReference type="PROSITE" id="PS51819"/>
    </source>
</evidence>
<gene>
    <name evidence="4" type="primary">Hypp3198</name>
    <name evidence="4" type="ORF">BLAG_LOCUS19505</name>
</gene>
<dbReference type="InterPro" id="IPR037523">
    <property type="entry name" value="VOC_core"/>
</dbReference>
<organism evidence="4 5">
    <name type="scientific">Branchiostoma lanceolatum</name>
    <name type="common">Common lancelet</name>
    <name type="synonym">Amphioxus lanceolatum</name>
    <dbReference type="NCBI Taxonomy" id="7740"/>
    <lineage>
        <taxon>Eukaryota</taxon>
        <taxon>Metazoa</taxon>
        <taxon>Chordata</taxon>
        <taxon>Cephalochordata</taxon>
        <taxon>Leptocardii</taxon>
        <taxon>Amphioxiformes</taxon>
        <taxon>Branchiostomatidae</taxon>
        <taxon>Branchiostoma</taxon>
    </lineage>
</organism>